<dbReference type="Proteomes" id="UP001176429">
    <property type="component" value="Unassembled WGS sequence"/>
</dbReference>
<accession>A0ABT9B5S2</accession>
<evidence type="ECO:0000313" key="2">
    <source>
        <dbReference type="Proteomes" id="UP001176429"/>
    </source>
</evidence>
<organism evidence="1 2">
    <name type="scientific">Hymenobacter aranciens</name>
    <dbReference type="NCBI Taxonomy" id="3063996"/>
    <lineage>
        <taxon>Bacteria</taxon>
        <taxon>Pseudomonadati</taxon>
        <taxon>Bacteroidota</taxon>
        <taxon>Cytophagia</taxon>
        <taxon>Cytophagales</taxon>
        <taxon>Hymenobacteraceae</taxon>
        <taxon>Hymenobacter</taxon>
    </lineage>
</organism>
<dbReference type="RefSeq" id="WP_305004932.1">
    <property type="nucleotide sequence ID" value="NZ_JAUQSY010000002.1"/>
</dbReference>
<sequence length="296" mass="32767">MLLYDYWARVSLDCQRADGQPYHLIGYGGSDDSPAAAQAAGQQILLARQARLQAGQSLNEYPTTERPLREQLEQRLYDSQGELLAAITRNGYGSRVLNAPRTMFIDVDDVGLCPPLRPSAWEALLGPRLYGWLQRRLGGAPPVALTPPEAMAQRLSAWLDGHPDWKFRLYRTLRGYRLLVLHQLLPPDGPEAQAVFAALGADTTYVRLCQTQNCYRARLSPKPWRIGWHRPPVAFPFATAAEEAAQHAWEQQYAQRSQAFSVCEGLGDFGTGTSCPEAQQVADVHDAACLGGRPLA</sequence>
<dbReference type="EMBL" id="JAUQSY010000002">
    <property type="protein sequence ID" value="MDO7873616.1"/>
    <property type="molecule type" value="Genomic_DNA"/>
</dbReference>
<reference evidence="1" key="1">
    <citation type="submission" date="2023-07" db="EMBL/GenBank/DDBJ databases">
        <authorList>
            <person name="Kim M.K."/>
        </authorList>
    </citation>
    <scope>NUCLEOTIDE SEQUENCE</scope>
    <source>
        <strain evidence="1">ASUV-10-1</strain>
    </source>
</reference>
<name>A0ABT9B5S2_9BACT</name>
<protein>
    <submittedName>
        <fullName evidence="1">Uncharacterized protein</fullName>
    </submittedName>
</protein>
<proteinExistence type="predicted"/>
<comment type="caution">
    <text evidence="1">The sequence shown here is derived from an EMBL/GenBank/DDBJ whole genome shotgun (WGS) entry which is preliminary data.</text>
</comment>
<evidence type="ECO:0000313" key="1">
    <source>
        <dbReference type="EMBL" id="MDO7873616.1"/>
    </source>
</evidence>
<keyword evidence="2" id="KW-1185">Reference proteome</keyword>
<gene>
    <name evidence="1" type="ORF">Q5H93_02645</name>
</gene>